<keyword evidence="3" id="KW-1185">Reference proteome</keyword>
<accession>M7MQJ5</accession>
<gene>
    <name evidence="2" type="ORF">ADIAG_03463</name>
</gene>
<organism evidence="2 3">
    <name type="scientific">Paeniglutamicibacter gangotriensis Lz1y</name>
    <dbReference type="NCBI Taxonomy" id="1276920"/>
    <lineage>
        <taxon>Bacteria</taxon>
        <taxon>Bacillati</taxon>
        <taxon>Actinomycetota</taxon>
        <taxon>Actinomycetes</taxon>
        <taxon>Micrococcales</taxon>
        <taxon>Micrococcaceae</taxon>
        <taxon>Paeniglutamicibacter</taxon>
    </lineage>
</organism>
<reference evidence="2 3" key="1">
    <citation type="journal article" date="2013" name="Genome Announc.">
        <title>Draft Genome Sequence of Arthrobacter gangotriensis Strain Lz1yT, Isolated from a Penguin Rookery Soil Sample Collected in Antarctica, near the Indian Station Dakshin Gangotri.</title>
        <authorList>
            <person name="Shivaji S."/>
            <person name="Ara S."/>
            <person name="Bandi S."/>
            <person name="Singh A."/>
            <person name="Kumar Pinnaka A."/>
        </authorList>
    </citation>
    <scope>NUCLEOTIDE SEQUENCE [LARGE SCALE GENOMIC DNA]</scope>
    <source>
        <strain evidence="2 3">Lz1y</strain>
    </source>
</reference>
<dbReference type="Proteomes" id="UP000012015">
    <property type="component" value="Unassembled WGS sequence"/>
</dbReference>
<evidence type="ECO:0000313" key="2">
    <source>
        <dbReference type="EMBL" id="EMQ97296.1"/>
    </source>
</evidence>
<dbReference type="EMBL" id="AOCK01000011">
    <property type="protein sequence ID" value="EMQ97296.1"/>
    <property type="molecule type" value="Genomic_DNA"/>
</dbReference>
<sequence length="61" mass="6626">MHVFSNFFPWIDSVPCPGAFTMFCPPLMAFAQGFADPGASSQQGIVPEARPCKHEPDGRAQ</sequence>
<feature type="region of interest" description="Disordered" evidence="1">
    <location>
        <begin position="38"/>
        <end position="61"/>
    </location>
</feature>
<proteinExistence type="predicted"/>
<name>M7MQJ5_9MICC</name>
<evidence type="ECO:0000313" key="3">
    <source>
        <dbReference type="Proteomes" id="UP000012015"/>
    </source>
</evidence>
<evidence type="ECO:0000256" key="1">
    <source>
        <dbReference type="SAM" id="MobiDB-lite"/>
    </source>
</evidence>
<protein>
    <submittedName>
        <fullName evidence="2">Uncharacterized protein</fullName>
    </submittedName>
</protein>
<comment type="caution">
    <text evidence="2">The sequence shown here is derived from an EMBL/GenBank/DDBJ whole genome shotgun (WGS) entry which is preliminary data.</text>
</comment>
<feature type="compositionally biased region" description="Basic and acidic residues" evidence="1">
    <location>
        <begin position="50"/>
        <end position="61"/>
    </location>
</feature>
<dbReference type="AlphaFoldDB" id="M7MQJ5"/>
<dbReference type="STRING" id="1276920.ADIAG_03463"/>